<proteinExistence type="predicted"/>
<evidence type="ECO:0000313" key="1">
    <source>
        <dbReference type="EMBL" id="GFS20285.1"/>
    </source>
</evidence>
<dbReference type="AlphaFoldDB" id="A0AAV4JES7"/>
<keyword evidence="2" id="KW-1185">Reference proteome</keyword>
<dbReference type="Proteomes" id="UP000762676">
    <property type="component" value="Unassembled WGS sequence"/>
</dbReference>
<sequence>MVRKGVSTNVMPEGGEEEDRVDCQANSSISFQLVAGIGWGRGGGVSAEARQATISVSWAGRQGEGRLWVSSVFVAAWETVRPWVDTSVHAGCDTTLTVCHPPLPSPLTHKQCRCLDWNWFVVFDFLCLLSPARHSRVS</sequence>
<name>A0AAV4JES7_9GAST</name>
<reference evidence="1 2" key="1">
    <citation type="journal article" date="2021" name="Elife">
        <title>Chloroplast acquisition without the gene transfer in kleptoplastic sea slugs, Plakobranchus ocellatus.</title>
        <authorList>
            <person name="Maeda T."/>
            <person name="Takahashi S."/>
            <person name="Yoshida T."/>
            <person name="Shimamura S."/>
            <person name="Takaki Y."/>
            <person name="Nagai Y."/>
            <person name="Toyoda A."/>
            <person name="Suzuki Y."/>
            <person name="Arimoto A."/>
            <person name="Ishii H."/>
            <person name="Satoh N."/>
            <person name="Nishiyama T."/>
            <person name="Hasebe M."/>
            <person name="Maruyama T."/>
            <person name="Minagawa J."/>
            <person name="Obokata J."/>
            <person name="Shigenobu S."/>
        </authorList>
    </citation>
    <scope>NUCLEOTIDE SEQUENCE [LARGE SCALE GENOMIC DNA]</scope>
</reference>
<organism evidence="1 2">
    <name type="scientific">Elysia marginata</name>
    <dbReference type="NCBI Taxonomy" id="1093978"/>
    <lineage>
        <taxon>Eukaryota</taxon>
        <taxon>Metazoa</taxon>
        <taxon>Spiralia</taxon>
        <taxon>Lophotrochozoa</taxon>
        <taxon>Mollusca</taxon>
        <taxon>Gastropoda</taxon>
        <taxon>Heterobranchia</taxon>
        <taxon>Euthyneura</taxon>
        <taxon>Panpulmonata</taxon>
        <taxon>Sacoglossa</taxon>
        <taxon>Placobranchoidea</taxon>
        <taxon>Plakobranchidae</taxon>
        <taxon>Elysia</taxon>
    </lineage>
</organism>
<comment type="caution">
    <text evidence="1">The sequence shown here is derived from an EMBL/GenBank/DDBJ whole genome shotgun (WGS) entry which is preliminary data.</text>
</comment>
<dbReference type="EMBL" id="BMAT01003100">
    <property type="protein sequence ID" value="GFS20285.1"/>
    <property type="molecule type" value="Genomic_DNA"/>
</dbReference>
<evidence type="ECO:0008006" key="3">
    <source>
        <dbReference type="Google" id="ProtNLM"/>
    </source>
</evidence>
<accession>A0AAV4JES7</accession>
<gene>
    <name evidence="1" type="ORF">ElyMa_001566500</name>
</gene>
<protein>
    <recommendedName>
        <fullName evidence="3">SRCR domain-containing protein</fullName>
    </recommendedName>
</protein>
<evidence type="ECO:0000313" key="2">
    <source>
        <dbReference type="Proteomes" id="UP000762676"/>
    </source>
</evidence>